<keyword evidence="2" id="KW-1185">Reference proteome</keyword>
<accession>A0A6S6YI65</accession>
<dbReference type="RefSeq" id="WP_175172553.1">
    <property type="nucleotide sequence ID" value="NZ_CADIJX010000001.1"/>
</dbReference>
<evidence type="ECO:0000313" key="2">
    <source>
        <dbReference type="Proteomes" id="UP000494108"/>
    </source>
</evidence>
<evidence type="ECO:0000313" key="1">
    <source>
        <dbReference type="EMBL" id="CAB3625652.1"/>
    </source>
</evidence>
<protein>
    <submittedName>
        <fullName evidence="1">Uncharacterized protein</fullName>
    </submittedName>
</protein>
<dbReference type="EMBL" id="CADIJX010000001">
    <property type="protein sequence ID" value="CAB3625652.1"/>
    <property type="molecule type" value="Genomic_DNA"/>
</dbReference>
<proteinExistence type="predicted"/>
<dbReference type="Proteomes" id="UP000494108">
    <property type="component" value="Unassembled WGS sequence"/>
</dbReference>
<organism evidence="1 2">
    <name type="scientific">Achromobacter pestifer</name>
    <dbReference type="NCBI Taxonomy" id="1353889"/>
    <lineage>
        <taxon>Bacteria</taxon>
        <taxon>Pseudomonadati</taxon>
        <taxon>Pseudomonadota</taxon>
        <taxon>Betaproteobacteria</taxon>
        <taxon>Burkholderiales</taxon>
        <taxon>Alcaligenaceae</taxon>
        <taxon>Achromobacter</taxon>
    </lineage>
</organism>
<gene>
    <name evidence="1" type="ORF">LMG3431_00191</name>
</gene>
<reference evidence="1 2" key="1">
    <citation type="submission" date="2020-04" db="EMBL/GenBank/DDBJ databases">
        <authorList>
            <person name="De Canck E."/>
        </authorList>
    </citation>
    <scope>NUCLEOTIDE SEQUENCE [LARGE SCALE GENOMIC DNA]</scope>
    <source>
        <strain evidence="1 2">LMG 3431</strain>
    </source>
</reference>
<name>A0A6S6YI65_9BURK</name>
<dbReference type="AlphaFoldDB" id="A0A6S6YI65"/>
<sequence>MSASLRLLQFVLPAALAFSLNGCVPYPVYKTLQPSARATVQDPQSQPLADARVVLISSSYPYGRERSRQETQTAVNGVASFASQSEWRVESMMLHGSESYFWNWCVEKPGYETYETLHTVASRFDDNLVVRLQPGLSRSCDKP</sequence>